<dbReference type="InterPro" id="IPR011033">
    <property type="entry name" value="PRC_barrel-like_sf"/>
</dbReference>
<dbReference type="OrthoDB" id="7818259at2"/>
<feature type="compositionally biased region" description="Low complexity" evidence="1">
    <location>
        <begin position="26"/>
        <end position="37"/>
    </location>
</feature>
<dbReference type="InterPro" id="IPR027275">
    <property type="entry name" value="PRC-brl_dom"/>
</dbReference>
<evidence type="ECO:0000256" key="1">
    <source>
        <dbReference type="SAM" id="MobiDB-lite"/>
    </source>
</evidence>
<protein>
    <submittedName>
        <fullName evidence="4">PRC-barrel domain protein</fullName>
    </submittedName>
</protein>
<evidence type="ECO:0000313" key="4">
    <source>
        <dbReference type="EMBL" id="ABS67271.1"/>
    </source>
</evidence>
<feature type="compositionally biased region" description="Low complexity" evidence="1">
    <location>
        <begin position="157"/>
        <end position="172"/>
    </location>
</feature>
<evidence type="ECO:0000256" key="2">
    <source>
        <dbReference type="SAM" id="SignalP"/>
    </source>
</evidence>
<evidence type="ECO:0000313" key="5">
    <source>
        <dbReference type="Proteomes" id="UP000002417"/>
    </source>
</evidence>
<reference evidence="4 5" key="1">
    <citation type="submission" date="2007-07" db="EMBL/GenBank/DDBJ databases">
        <title>Complete sequence of chromosome of Xanthobacter autotrophicus Py2.</title>
        <authorList>
            <consortium name="US DOE Joint Genome Institute"/>
            <person name="Copeland A."/>
            <person name="Lucas S."/>
            <person name="Lapidus A."/>
            <person name="Barry K."/>
            <person name="Glavina del Rio T."/>
            <person name="Hammon N."/>
            <person name="Israni S."/>
            <person name="Dalin E."/>
            <person name="Tice H."/>
            <person name="Pitluck S."/>
            <person name="Sims D."/>
            <person name="Brettin T."/>
            <person name="Bruce D."/>
            <person name="Detter J.C."/>
            <person name="Han C."/>
            <person name="Tapia R."/>
            <person name="Brainard J."/>
            <person name="Schmutz J."/>
            <person name="Larimer F."/>
            <person name="Land M."/>
            <person name="Hauser L."/>
            <person name="Kyrpides N."/>
            <person name="Kim E."/>
            <person name="Ensigns S.A."/>
            <person name="Richardson P."/>
        </authorList>
    </citation>
    <scope>NUCLEOTIDE SEQUENCE [LARGE SCALE GENOMIC DNA]</scope>
    <source>
        <strain evidence="5">ATCC BAA-1158 / Py2</strain>
    </source>
</reference>
<keyword evidence="5" id="KW-1185">Reference proteome</keyword>
<feature type="domain" description="PRC-barrel" evidence="3">
    <location>
        <begin position="57"/>
        <end position="137"/>
    </location>
</feature>
<feature type="region of interest" description="Disordered" evidence="1">
    <location>
        <begin position="26"/>
        <end position="47"/>
    </location>
</feature>
<name>A7IGX8_XANP2</name>
<organism evidence="4 5">
    <name type="scientific">Xanthobacter autotrophicus (strain ATCC BAA-1158 / Py2)</name>
    <dbReference type="NCBI Taxonomy" id="78245"/>
    <lineage>
        <taxon>Bacteria</taxon>
        <taxon>Pseudomonadati</taxon>
        <taxon>Pseudomonadota</taxon>
        <taxon>Alphaproteobacteria</taxon>
        <taxon>Hyphomicrobiales</taxon>
        <taxon>Xanthobacteraceae</taxon>
        <taxon>Xanthobacter</taxon>
    </lineage>
</organism>
<dbReference type="KEGG" id="xau:Xaut_2027"/>
<dbReference type="PANTHER" id="PTHR36505:SF1">
    <property type="entry name" value="BLR1072 PROTEIN"/>
    <property type="match status" value="1"/>
</dbReference>
<dbReference type="Proteomes" id="UP000002417">
    <property type="component" value="Chromosome"/>
</dbReference>
<dbReference type="Gene3D" id="2.30.30.240">
    <property type="entry name" value="PRC-barrel domain"/>
    <property type="match status" value="1"/>
</dbReference>
<dbReference type="AlphaFoldDB" id="A7IGX8"/>
<sequence length="172" mass="17729">MNKMPIYAAAATLLLSTTAMAQTAVPPATPNTPAAKTQMTPGATSGHSAFIQQQKADQHLASNLIGMKVHGAADENLGEINDLVIDRTGNVLAAVIGVGGFLGVGEKDVAVPFEAVEMTRATDGKNRLVLRKTKDELKAAPEFAKYDAAPSTTGSVTKPAHPAPATAPATTR</sequence>
<dbReference type="PhylomeDB" id="A7IGX8"/>
<dbReference type="PANTHER" id="PTHR36505">
    <property type="entry name" value="BLR1072 PROTEIN"/>
    <property type="match status" value="1"/>
</dbReference>
<feature type="signal peptide" evidence="2">
    <location>
        <begin position="1"/>
        <end position="21"/>
    </location>
</feature>
<dbReference type="EMBL" id="CP000781">
    <property type="protein sequence ID" value="ABS67271.1"/>
    <property type="molecule type" value="Genomic_DNA"/>
</dbReference>
<dbReference type="HOGENOM" id="CLU_091638_2_1_5"/>
<feature type="region of interest" description="Disordered" evidence="1">
    <location>
        <begin position="144"/>
        <end position="172"/>
    </location>
</feature>
<dbReference type="eggNOG" id="COG1873">
    <property type="taxonomic scope" value="Bacteria"/>
</dbReference>
<keyword evidence="2" id="KW-0732">Signal</keyword>
<feature type="chain" id="PRO_5002708682" evidence="2">
    <location>
        <begin position="22"/>
        <end position="172"/>
    </location>
</feature>
<dbReference type="Pfam" id="PF05239">
    <property type="entry name" value="PRC"/>
    <property type="match status" value="1"/>
</dbReference>
<evidence type="ECO:0000259" key="3">
    <source>
        <dbReference type="Pfam" id="PF05239"/>
    </source>
</evidence>
<feature type="compositionally biased region" description="Polar residues" evidence="1">
    <location>
        <begin position="38"/>
        <end position="47"/>
    </location>
</feature>
<dbReference type="SUPFAM" id="SSF50346">
    <property type="entry name" value="PRC-barrel domain"/>
    <property type="match status" value="1"/>
</dbReference>
<gene>
    <name evidence="4" type="ordered locus">Xaut_2027</name>
</gene>
<proteinExistence type="predicted"/>
<dbReference type="STRING" id="78245.Xaut_2027"/>
<accession>A7IGX8</accession>